<keyword evidence="3" id="KW-1185">Reference proteome</keyword>
<comment type="caution">
    <text evidence="2">The sequence shown here is derived from an EMBL/GenBank/DDBJ whole genome shotgun (WGS) entry which is preliminary data.</text>
</comment>
<evidence type="ECO:0000313" key="2">
    <source>
        <dbReference type="EMBL" id="KKW93623.1"/>
    </source>
</evidence>
<organism evidence="2 3">
    <name type="scientific">Sphingobium chungbukense</name>
    <dbReference type="NCBI Taxonomy" id="56193"/>
    <lineage>
        <taxon>Bacteria</taxon>
        <taxon>Pseudomonadati</taxon>
        <taxon>Pseudomonadota</taxon>
        <taxon>Alphaproteobacteria</taxon>
        <taxon>Sphingomonadales</taxon>
        <taxon>Sphingomonadaceae</taxon>
        <taxon>Sphingobium</taxon>
    </lineage>
</organism>
<dbReference type="InterPro" id="IPR053136">
    <property type="entry name" value="UTP_pyrophosphatase-like"/>
</dbReference>
<evidence type="ECO:0000313" key="3">
    <source>
        <dbReference type="Proteomes" id="UP000033874"/>
    </source>
</evidence>
<reference evidence="2 3" key="1">
    <citation type="submission" date="2015-04" db="EMBL/GenBank/DDBJ databases">
        <title>Genome sequence of aromatic hydrocarbons-degrading Sphingobium chungbukense DJ77.</title>
        <authorList>
            <person name="Kim Y.-C."/>
            <person name="Chae J.-C."/>
        </authorList>
    </citation>
    <scope>NUCLEOTIDE SEQUENCE [LARGE SCALE GENOMIC DNA]</scope>
    <source>
        <strain evidence="2 3">DJ77</strain>
    </source>
</reference>
<evidence type="ECO:0000259" key="1">
    <source>
        <dbReference type="Pfam" id="PF01863"/>
    </source>
</evidence>
<dbReference type="AlphaFoldDB" id="A0A0M3AUQ6"/>
<dbReference type="EMBL" id="LBIC01000001">
    <property type="protein sequence ID" value="KKW93623.1"/>
    <property type="molecule type" value="Genomic_DNA"/>
</dbReference>
<protein>
    <submittedName>
        <fullName evidence="2">Metal-dependent hydrolase</fullName>
    </submittedName>
</protein>
<dbReference type="PATRIC" id="fig|56193.3.peg.579"/>
<dbReference type="PANTHER" id="PTHR30399:SF1">
    <property type="entry name" value="UTP PYROPHOSPHATASE"/>
    <property type="match status" value="1"/>
</dbReference>
<keyword evidence="2" id="KW-0378">Hydrolase</keyword>
<dbReference type="CDD" id="cd07344">
    <property type="entry name" value="M48_yhfN_like"/>
    <property type="match status" value="1"/>
</dbReference>
<dbReference type="GO" id="GO:0016787">
    <property type="term" value="F:hydrolase activity"/>
    <property type="evidence" value="ECO:0007669"/>
    <property type="project" value="UniProtKB-KW"/>
</dbReference>
<dbReference type="InterPro" id="IPR002725">
    <property type="entry name" value="YgjP-like_metallopeptidase"/>
</dbReference>
<gene>
    <name evidence="2" type="ORF">YP76_02830</name>
</gene>
<name>A0A0M3AUQ6_9SPHN</name>
<proteinExistence type="predicted"/>
<sequence>MSIENFDPEILIDGVAVPVRVRRSARAKAYRLSLDHARGELRLSLPTRANLQRALGWAQEHEGWVRSQLARQPARVMLGDGAVFPLEGREVRIGWIEGASRTIRLEEDRLLLGGAVESVAPRVLRWLRMRAKAVLETESHAMARDNGLTVASVGIGDPRSRWASCASSGVIRYSWRLILCPPEVRRATVAHELAHLLHMDHSPAFHAAHKRILGADPRPARAWLRAHGTALHRFAG</sequence>
<dbReference type="Proteomes" id="UP000033874">
    <property type="component" value="Unassembled WGS sequence"/>
</dbReference>
<dbReference type="Gene3D" id="3.30.2010.10">
    <property type="entry name" value="Metalloproteases ('zincins'), catalytic domain"/>
    <property type="match status" value="1"/>
</dbReference>
<dbReference type="STRING" id="56193.YP76_02830"/>
<dbReference type="PANTHER" id="PTHR30399">
    <property type="entry name" value="UNCHARACTERIZED PROTEIN YGJP"/>
    <property type="match status" value="1"/>
</dbReference>
<dbReference type="Pfam" id="PF01863">
    <property type="entry name" value="YgjP-like"/>
    <property type="match status" value="1"/>
</dbReference>
<accession>A0A0M3AUQ6</accession>
<feature type="domain" description="YgjP-like metallopeptidase" evidence="1">
    <location>
        <begin position="33"/>
        <end position="227"/>
    </location>
</feature>